<keyword evidence="2" id="KW-1185">Reference proteome</keyword>
<dbReference type="Proteomes" id="UP000285794">
    <property type="component" value="Unassembled WGS sequence"/>
</dbReference>
<dbReference type="InterPro" id="IPR029470">
    <property type="entry name" value="PDDEXK_4"/>
</dbReference>
<dbReference type="AlphaFoldDB" id="A0A425XWJ4"/>
<dbReference type="EMBL" id="QQWG01000031">
    <property type="protein sequence ID" value="RRG19010.1"/>
    <property type="molecule type" value="Genomic_DNA"/>
</dbReference>
<accession>A0A425XWJ4</accession>
<evidence type="ECO:0000313" key="1">
    <source>
        <dbReference type="EMBL" id="RRG19010.1"/>
    </source>
</evidence>
<evidence type="ECO:0000313" key="2">
    <source>
        <dbReference type="Proteomes" id="UP000285794"/>
    </source>
</evidence>
<gene>
    <name evidence="1" type="ORF">DWB61_17275</name>
</gene>
<name>A0A425XWJ4_9BACT</name>
<protein>
    <recommendedName>
        <fullName evidence="3">PD-(D/E)XK nuclease family protein</fullName>
    </recommendedName>
</protein>
<sequence length="424" mass="49892">MNDFENIKIEELRTLIRKFNNDENVNQLENYYHSKSFPEILGASRKELVHSSFLAWILNEKESHQLLDFPIRKLLELIVIYSNDSQNQRNKNLFDSIIVSDYSISDLYIETERVEKGVGRIDLYIEITIQTNGKNNRLRLIIENKVGTKEHSDQTTKYFNHYENFKEKEFINLYVFLTPISSLDLMELQEPECSCKEYTQVNYQSIVDFMLEPALKRNINNKTEFIIKEYLQSLSQPTIDKDDDEYKQGLIMALGTDERNLLTKFWEKNQKLILASLYAISSDPEQEKDVRDSASSALSNLSNSNKDRSLYSIKYNGTVEIEKIKKSDIGYSTVKLLENKNLIDSELFEFLRADKSCSFLLLKTIDEVTDTETKYRKYRINSEPELIFEGEEYFVARNWGINNIDRFLKKMTKRINGIEYITHE</sequence>
<dbReference type="RefSeq" id="WP_125032154.1">
    <property type="nucleotide sequence ID" value="NZ_JAPXVP010000028.1"/>
</dbReference>
<comment type="caution">
    <text evidence="1">The sequence shown here is derived from an EMBL/GenBank/DDBJ whole genome shotgun (WGS) entry which is preliminary data.</text>
</comment>
<dbReference type="Pfam" id="PF14281">
    <property type="entry name" value="PDDEXK_4"/>
    <property type="match status" value="1"/>
</dbReference>
<proteinExistence type="predicted"/>
<evidence type="ECO:0008006" key="3">
    <source>
        <dbReference type="Google" id="ProtNLM"/>
    </source>
</evidence>
<dbReference type="OrthoDB" id="6346224at2"/>
<reference evidence="1 2" key="1">
    <citation type="submission" date="2018-07" db="EMBL/GenBank/DDBJ databases">
        <title>Draft genome sequence of Ancylomarina sp. M1P.</title>
        <authorList>
            <person name="Yadav S."/>
            <person name="Villanueva L."/>
            <person name="Damste J.S.S."/>
        </authorList>
    </citation>
    <scope>NUCLEOTIDE SEQUENCE [LARGE SCALE GENOMIC DNA]</scope>
    <source>
        <strain evidence="1 2">M1P</strain>
    </source>
</reference>
<organism evidence="1 2">
    <name type="scientific">Ancylomarina euxinus</name>
    <dbReference type="NCBI Taxonomy" id="2283627"/>
    <lineage>
        <taxon>Bacteria</taxon>
        <taxon>Pseudomonadati</taxon>
        <taxon>Bacteroidota</taxon>
        <taxon>Bacteroidia</taxon>
        <taxon>Marinilabiliales</taxon>
        <taxon>Marinifilaceae</taxon>
        <taxon>Ancylomarina</taxon>
    </lineage>
</organism>